<dbReference type="AlphaFoldDB" id="A0A511DLJ4"/>
<feature type="compositionally biased region" description="Pro residues" evidence="1">
    <location>
        <begin position="74"/>
        <end position="92"/>
    </location>
</feature>
<evidence type="ECO:0000256" key="1">
    <source>
        <dbReference type="SAM" id="MobiDB-lite"/>
    </source>
</evidence>
<protein>
    <submittedName>
        <fullName evidence="2">Uncharacterized protein</fullName>
    </submittedName>
</protein>
<comment type="caution">
    <text evidence="2">The sequence shown here is derived from an EMBL/GenBank/DDBJ whole genome shotgun (WGS) entry which is preliminary data.</text>
</comment>
<organism evidence="2 3">
    <name type="scientific">Pseudonocardia sulfidoxydans NBRC 16205</name>
    <dbReference type="NCBI Taxonomy" id="1223511"/>
    <lineage>
        <taxon>Bacteria</taxon>
        <taxon>Bacillati</taxon>
        <taxon>Actinomycetota</taxon>
        <taxon>Actinomycetes</taxon>
        <taxon>Pseudonocardiales</taxon>
        <taxon>Pseudonocardiaceae</taxon>
        <taxon>Pseudonocardia</taxon>
    </lineage>
</organism>
<evidence type="ECO:0000313" key="2">
    <source>
        <dbReference type="EMBL" id="GEL25682.1"/>
    </source>
</evidence>
<dbReference type="RefSeq" id="WP_147112335.1">
    <property type="nucleotide sequence ID" value="NZ_BJVJ01000061.1"/>
</dbReference>
<name>A0A511DLJ4_9PSEU</name>
<dbReference type="Proteomes" id="UP000321685">
    <property type="component" value="Unassembled WGS sequence"/>
</dbReference>
<evidence type="ECO:0000313" key="3">
    <source>
        <dbReference type="Proteomes" id="UP000321685"/>
    </source>
</evidence>
<reference evidence="2 3" key="1">
    <citation type="submission" date="2019-07" db="EMBL/GenBank/DDBJ databases">
        <title>Whole genome shotgun sequence of Pseudonocardia sulfidoxydans NBRC 16205.</title>
        <authorList>
            <person name="Hosoyama A."/>
            <person name="Uohara A."/>
            <person name="Ohji S."/>
            <person name="Ichikawa N."/>
        </authorList>
    </citation>
    <scope>NUCLEOTIDE SEQUENCE [LARGE SCALE GENOMIC DNA]</scope>
    <source>
        <strain evidence="2 3">NBRC 16205</strain>
    </source>
</reference>
<dbReference type="EMBL" id="BJVJ01000061">
    <property type="protein sequence ID" value="GEL25682.1"/>
    <property type="molecule type" value="Genomic_DNA"/>
</dbReference>
<proteinExistence type="predicted"/>
<feature type="region of interest" description="Disordered" evidence="1">
    <location>
        <begin position="47"/>
        <end position="92"/>
    </location>
</feature>
<accession>A0A511DLJ4</accession>
<keyword evidence="3" id="KW-1185">Reference proteome</keyword>
<gene>
    <name evidence="2" type="ORF">PSU4_46360</name>
</gene>
<sequence>MENEDRARRHAELAETHIADDDAAGQASLAAYYASLETNELLRQLLSQRSSTPPRPMPRIPPDEPDLPGRERPPLSPPLRPPPPRPGLPPEM</sequence>